<keyword evidence="3" id="KW-1185">Reference proteome</keyword>
<feature type="compositionally biased region" description="Basic and acidic residues" evidence="1">
    <location>
        <begin position="31"/>
        <end position="42"/>
    </location>
</feature>
<evidence type="ECO:0000313" key="3">
    <source>
        <dbReference type="Proteomes" id="UP000009168"/>
    </source>
</evidence>
<evidence type="ECO:0000313" key="2">
    <source>
        <dbReference type="EMBL" id="EAR95179.1"/>
    </source>
</evidence>
<name>Q23FH4_TETTS</name>
<dbReference type="AlphaFoldDB" id="Q23FH4"/>
<feature type="region of interest" description="Disordered" evidence="1">
    <location>
        <begin position="1"/>
        <end position="73"/>
    </location>
</feature>
<organism evidence="2 3">
    <name type="scientific">Tetrahymena thermophila (strain SB210)</name>
    <dbReference type="NCBI Taxonomy" id="312017"/>
    <lineage>
        <taxon>Eukaryota</taxon>
        <taxon>Sar</taxon>
        <taxon>Alveolata</taxon>
        <taxon>Ciliophora</taxon>
        <taxon>Intramacronucleata</taxon>
        <taxon>Oligohymenophorea</taxon>
        <taxon>Hymenostomatida</taxon>
        <taxon>Tetrahymenina</taxon>
        <taxon>Tetrahymenidae</taxon>
        <taxon>Tetrahymena</taxon>
    </lineage>
</organism>
<protein>
    <submittedName>
        <fullName evidence="2">Uncharacterized protein</fullName>
    </submittedName>
</protein>
<proteinExistence type="predicted"/>
<accession>Q23FH4</accession>
<feature type="compositionally biased region" description="Basic and acidic residues" evidence="1">
    <location>
        <begin position="151"/>
        <end position="170"/>
    </location>
</feature>
<feature type="compositionally biased region" description="Basic and acidic residues" evidence="1">
    <location>
        <begin position="15"/>
        <end position="24"/>
    </location>
</feature>
<dbReference type="RefSeq" id="XP_001015424.1">
    <property type="nucleotide sequence ID" value="XM_001015424.3"/>
</dbReference>
<feature type="region of interest" description="Disordered" evidence="1">
    <location>
        <begin position="151"/>
        <end position="190"/>
    </location>
</feature>
<dbReference type="GeneID" id="7830279"/>
<dbReference type="InParanoid" id="Q23FH4"/>
<feature type="compositionally biased region" description="Basic and acidic residues" evidence="1">
    <location>
        <begin position="177"/>
        <end position="190"/>
    </location>
</feature>
<feature type="compositionally biased region" description="Low complexity" evidence="1">
    <location>
        <begin position="43"/>
        <end position="53"/>
    </location>
</feature>
<sequence>MNRYIKNPYFNNSNKQDEQKDIEFKQNPFKFQKDPEPAKKPDNNFNSFFNFPNRNEKKDDMNLNTDPMKAQNNTKEKKEWNGDFYYAEINEMHIPIPTFVQFTIIDQIFNLLEQAQNQVNDQFDNPKLKNQFLEKIHKVFIKKNEVLIDKYGKKPQEEKPKETDNTDQPRVKNINPRQEHKRQESGNNLEKHLEREGKLFNINFKPNKIEDDRQSHNSQASNQSQFNQSLIQKYKIHNKYQLNSYENDLKKFLVQSINYSQQNCFKIYQDIQQQIQLKKDEQQVKNKKTNKIKNPYLYSDNDYQINEEQFDKIMKIVDKFGVDRCQVQEKINSALKTETITINFKENKVLKTITYSILYRSICQQELEGAKKFIYKILGYINPKSKGIESENFLLRQIFLQFLCILITNTDYKKQATEFLNTIFSFEFLSSLIFDYMLNSAQKMLKLKNSDECGINEHIECLAKGYYLDLLLIDRSQNVKRSNHSKQDNLGSNLIFIYFEQTLNQDPKQAVYFVINPNDQLLAFV</sequence>
<evidence type="ECO:0000256" key="1">
    <source>
        <dbReference type="SAM" id="MobiDB-lite"/>
    </source>
</evidence>
<dbReference type="Proteomes" id="UP000009168">
    <property type="component" value="Unassembled WGS sequence"/>
</dbReference>
<gene>
    <name evidence="2" type="ORF">TTHERM_00378430</name>
</gene>
<dbReference type="HOGENOM" id="CLU_583314_0_0_1"/>
<feature type="compositionally biased region" description="Polar residues" evidence="1">
    <location>
        <begin position="62"/>
        <end position="73"/>
    </location>
</feature>
<dbReference type="EMBL" id="GG662706">
    <property type="protein sequence ID" value="EAR95179.1"/>
    <property type="molecule type" value="Genomic_DNA"/>
</dbReference>
<dbReference type="KEGG" id="tet:TTHERM_00378430"/>
<reference evidence="3" key="1">
    <citation type="journal article" date="2006" name="PLoS Biol.">
        <title>Macronuclear genome sequence of the ciliate Tetrahymena thermophila, a model eukaryote.</title>
        <authorList>
            <person name="Eisen J.A."/>
            <person name="Coyne R.S."/>
            <person name="Wu M."/>
            <person name="Wu D."/>
            <person name="Thiagarajan M."/>
            <person name="Wortman J.R."/>
            <person name="Badger J.H."/>
            <person name="Ren Q."/>
            <person name="Amedeo P."/>
            <person name="Jones K.M."/>
            <person name="Tallon L.J."/>
            <person name="Delcher A.L."/>
            <person name="Salzberg S.L."/>
            <person name="Silva J.C."/>
            <person name="Haas B.J."/>
            <person name="Majoros W.H."/>
            <person name="Farzad M."/>
            <person name="Carlton J.M."/>
            <person name="Smith R.K. Jr."/>
            <person name="Garg J."/>
            <person name="Pearlman R.E."/>
            <person name="Karrer K.M."/>
            <person name="Sun L."/>
            <person name="Manning G."/>
            <person name="Elde N.C."/>
            <person name="Turkewitz A.P."/>
            <person name="Asai D.J."/>
            <person name="Wilkes D.E."/>
            <person name="Wang Y."/>
            <person name="Cai H."/>
            <person name="Collins K."/>
            <person name="Stewart B.A."/>
            <person name="Lee S.R."/>
            <person name="Wilamowska K."/>
            <person name="Weinberg Z."/>
            <person name="Ruzzo W.L."/>
            <person name="Wloga D."/>
            <person name="Gaertig J."/>
            <person name="Frankel J."/>
            <person name="Tsao C.-C."/>
            <person name="Gorovsky M.A."/>
            <person name="Keeling P.J."/>
            <person name="Waller R.F."/>
            <person name="Patron N.J."/>
            <person name="Cherry J.M."/>
            <person name="Stover N.A."/>
            <person name="Krieger C.J."/>
            <person name="del Toro C."/>
            <person name="Ryder H.F."/>
            <person name="Williamson S.C."/>
            <person name="Barbeau R.A."/>
            <person name="Hamilton E.P."/>
            <person name="Orias E."/>
        </authorList>
    </citation>
    <scope>NUCLEOTIDE SEQUENCE [LARGE SCALE GENOMIC DNA]</scope>
    <source>
        <strain evidence="3">SB210</strain>
    </source>
</reference>